<dbReference type="InterPro" id="IPR008979">
    <property type="entry name" value="Galactose-bd-like_sf"/>
</dbReference>
<dbReference type="Gene3D" id="3.20.20.80">
    <property type="entry name" value="Glycosidases"/>
    <property type="match status" value="1"/>
</dbReference>
<evidence type="ECO:0000256" key="12">
    <source>
        <dbReference type="ARBA" id="ARBA00023295"/>
    </source>
</evidence>
<evidence type="ECO:0000256" key="15">
    <source>
        <dbReference type="ARBA" id="ARBA00041614"/>
    </source>
</evidence>
<reference evidence="20 21" key="1">
    <citation type="submission" date="2013-04" db="EMBL/GenBank/DDBJ databases">
        <title>The Genome Sequence of Parabacteroides gordonii DSM 23371.</title>
        <authorList>
            <consortium name="The Broad Institute Genomics Platform"/>
            <person name="Earl A."/>
            <person name="Ward D."/>
            <person name="Feldgarden M."/>
            <person name="Gevers D."/>
            <person name="Martens E."/>
            <person name="Sakamoto M."/>
            <person name="Benno Y."/>
            <person name="Suzuki N."/>
            <person name="Matsunaga N."/>
            <person name="Koshihara K."/>
            <person name="Seki M."/>
            <person name="Komiya H."/>
            <person name="Walker B."/>
            <person name="Young S."/>
            <person name="Zeng Q."/>
            <person name="Gargeya S."/>
            <person name="Fitzgerald M."/>
            <person name="Haas B."/>
            <person name="Abouelleil A."/>
            <person name="Allen A.W."/>
            <person name="Alvarado L."/>
            <person name="Arachchi H.M."/>
            <person name="Berlin A.M."/>
            <person name="Chapman S.B."/>
            <person name="Gainer-Dewar J."/>
            <person name="Goldberg J."/>
            <person name="Griggs A."/>
            <person name="Gujja S."/>
            <person name="Hansen M."/>
            <person name="Howarth C."/>
            <person name="Imamovic A."/>
            <person name="Ireland A."/>
            <person name="Larimer J."/>
            <person name="McCowan C."/>
            <person name="Murphy C."/>
            <person name="Pearson M."/>
            <person name="Poon T.W."/>
            <person name="Priest M."/>
            <person name="Roberts A."/>
            <person name="Saif S."/>
            <person name="Shea T."/>
            <person name="Sisk P."/>
            <person name="Sykes S."/>
            <person name="Wortman J."/>
            <person name="Nusbaum C."/>
            <person name="Birren B."/>
        </authorList>
    </citation>
    <scope>NUCLEOTIDE SEQUENCE [LARGE SCALE GENOMIC DNA]</scope>
    <source>
        <strain evidence="20 21">MS-1</strain>
    </source>
</reference>
<dbReference type="InterPro" id="IPR054593">
    <property type="entry name" value="Beta-mannosidase-like_N2"/>
</dbReference>
<name>A0A0F5JHT6_9BACT</name>
<feature type="domain" description="Beta-mannosidase Ig-fold" evidence="17">
    <location>
        <begin position="788"/>
        <end position="862"/>
    </location>
</feature>
<feature type="domain" description="Glycoside hydrolase family 2 immunoglobulin-like beta-sandwich" evidence="16">
    <location>
        <begin position="226"/>
        <end position="332"/>
    </location>
</feature>
<evidence type="ECO:0000256" key="13">
    <source>
        <dbReference type="ARBA" id="ARBA00038429"/>
    </source>
</evidence>
<evidence type="ECO:0000256" key="1">
    <source>
        <dbReference type="ARBA" id="ARBA00000829"/>
    </source>
</evidence>
<evidence type="ECO:0000313" key="20">
    <source>
        <dbReference type="EMBL" id="KKB57313.1"/>
    </source>
</evidence>
<dbReference type="PATRIC" id="fig|1203610.3.peg.2085"/>
<dbReference type="GO" id="GO:0005975">
    <property type="term" value="P:carbohydrate metabolic process"/>
    <property type="evidence" value="ECO:0007669"/>
    <property type="project" value="InterPro"/>
</dbReference>
<keyword evidence="21" id="KW-1185">Reference proteome</keyword>
<dbReference type="PANTHER" id="PTHR43730">
    <property type="entry name" value="BETA-MANNOSIDASE"/>
    <property type="match status" value="1"/>
</dbReference>
<dbReference type="Gene3D" id="2.60.120.260">
    <property type="entry name" value="Galactose-binding domain-like"/>
    <property type="match status" value="1"/>
</dbReference>
<dbReference type="InterPro" id="IPR006102">
    <property type="entry name" value="Ig-like_GH2"/>
</dbReference>
<comment type="similarity">
    <text evidence="13">Belongs to the glycosyl hydrolase 2 family. Beta-mannosidase B subfamily.</text>
</comment>
<evidence type="ECO:0000256" key="4">
    <source>
        <dbReference type="ARBA" id="ARBA00004740"/>
    </source>
</evidence>
<dbReference type="EC" id="3.2.1.25" evidence="6"/>
<dbReference type="PANTHER" id="PTHR43730:SF1">
    <property type="entry name" value="BETA-MANNOSIDASE"/>
    <property type="match status" value="1"/>
</dbReference>
<dbReference type="Pfam" id="PF00703">
    <property type="entry name" value="Glyco_hydro_2"/>
    <property type="match status" value="1"/>
</dbReference>
<dbReference type="InterPro" id="IPR017853">
    <property type="entry name" value="GH"/>
</dbReference>
<dbReference type="SUPFAM" id="SSF51445">
    <property type="entry name" value="(Trans)glycosidases"/>
    <property type="match status" value="1"/>
</dbReference>
<keyword evidence="9" id="KW-0378">Hydrolase</keyword>
<evidence type="ECO:0000256" key="9">
    <source>
        <dbReference type="ARBA" id="ARBA00022801"/>
    </source>
</evidence>
<feature type="domain" description="Beta-mannosidase-like galactose-binding" evidence="19">
    <location>
        <begin position="38"/>
        <end position="215"/>
    </location>
</feature>
<gene>
    <name evidence="20" type="ORF">HMPREF1536_02034</name>
</gene>
<proteinExistence type="inferred from homology"/>
<evidence type="ECO:0000256" key="8">
    <source>
        <dbReference type="ARBA" id="ARBA00022729"/>
    </source>
</evidence>
<sequence length="864" mass="100415">MNIQRKNNYTRIIIFFLLILSYTGVSGAPVKTELNSGWRFRQWRLNNWYPATVPGVVHTDLIANKIIEDPFFRLNERSVQWVDKEDWMYETFFDLNDEMFDKKNIRLHFMGLDTYVSVYLNGEKILEGDNMFREWKVDIKDKVKQKDNKLEVLFRSPIKEDIPKWDALPYQYPTGPDQSQQGGIFNKTVSSFARKAGYHYGWDWGPRLVTSGIWRPVYLEAWNEAKLEDVFIQQKEVNKQKASITVHVDILSDKDISGAQIIVKDKKSGKTYATYTADLKKGTNVATTDFVINNPQLWWTNGLGEPHLYEFQTDIVLGSQVIDSNISRTGIRSVKVINKPDQYGTTFYFELNGVPVFMKGANYIPGDNFLPRVTKQKYEKTILDAVNTNMNMLRVWGGGTYENDIFYDLCDQHGILVWQDFMFACGMYPSEGDYLESVRYEAIDNIKRLRNHPSIALWCGNNESYDGWFGWGRKEDYTKQNPEYARVMWKQYADLFHKLLPDMVEQYAPGAFYWPSSPYGLPGQGCDDKNGDRHYWEVWHGRKPITQYNNERSRFFSEYGFQSFPEFESVKIYAPESGDWAITSEVMMEHQRAGSYANNLIEEYLLNEYRKPKDFESFLYMNQVLQGDAVKIAMEAHRRDMPYCMGTLFWQHNDCWPVASWSSRDYYGRWKAQHYFARDAYRDILISPIEKDNRLSVYVVSDRLTATKGELTLTALTLDGTVIDKVQKTVTIAANTSKNVLSMNVGHLIQDRSKNEVVIHARLVDKTGKIYTNNYFLLQQKEINYPRAMISKQIKSVDGGYEVLLTSDKFARAVFMSLNGIDNFFENNYFDILPGETVAVKVKSTLSVSDFEKQLKIISLSDAY</sequence>
<dbReference type="InterPro" id="IPR050887">
    <property type="entry name" value="Beta-mannosidase_GH2"/>
</dbReference>
<evidence type="ECO:0000256" key="6">
    <source>
        <dbReference type="ARBA" id="ARBA00012754"/>
    </source>
</evidence>
<dbReference type="SUPFAM" id="SSF49785">
    <property type="entry name" value="Galactose-binding domain-like"/>
    <property type="match status" value="1"/>
</dbReference>
<dbReference type="SUPFAM" id="SSF49303">
    <property type="entry name" value="beta-Galactosidase/glucuronidase domain"/>
    <property type="match status" value="3"/>
</dbReference>
<evidence type="ECO:0000256" key="11">
    <source>
        <dbReference type="ARBA" id="ARBA00023228"/>
    </source>
</evidence>
<dbReference type="GO" id="GO:0004567">
    <property type="term" value="F:beta-mannosidase activity"/>
    <property type="evidence" value="ECO:0007669"/>
    <property type="project" value="UniProtKB-EC"/>
</dbReference>
<comment type="catalytic activity">
    <reaction evidence="1">
        <text>Hydrolysis of terminal, non-reducing beta-D-mannose residues in beta-D-mannosides.</text>
        <dbReference type="EC" id="3.2.1.25"/>
    </reaction>
</comment>
<dbReference type="AlphaFoldDB" id="A0A0F5JHT6"/>
<evidence type="ECO:0000256" key="2">
    <source>
        <dbReference type="ARBA" id="ARBA00004371"/>
    </source>
</evidence>
<evidence type="ECO:0000259" key="18">
    <source>
        <dbReference type="Pfam" id="PF17786"/>
    </source>
</evidence>
<dbReference type="InterPro" id="IPR036156">
    <property type="entry name" value="Beta-gal/glucu_dom_sf"/>
</dbReference>
<dbReference type="GO" id="GO:0005764">
    <property type="term" value="C:lysosome"/>
    <property type="evidence" value="ECO:0007669"/>
    <property type="project" value="UniProtKB-SubCell"/>
</dbReference>
<keyword evidence="12" id="KW-0326">Glycosidase</keyword>
<evidence type="ECO:0000256" key="3">
    <source>
        <dbReference type="ARBA" id="ARBA00004613"/>
    </source>
</evidence>
<comment type="caution">
    <text evidence="20">The sequence shown here is derived from an EMBL/GenBank/DDBJ whole genome shotgun (WGS) entry which is preliminary data.</text>
</comment>
<dbReference type="STRING" id="1203610.HMPREF1536_02034"/>
<dbReference type="HOGENOM" id="CLU_005015_3_2_10"/>
<keyword evidence="10" id="KW-0325">Glycoprotein</keyword>
<feature type="domain" description="Mannosidase Ig/CBM-like" evidence="18">
    <location>
        <begin position="694"/>
        <end position="779"/>
    </location>
</feature>
<accession>A0A0F5JHT6</accession>
<dbReference type="Pfam" id="PF17753">
    <property type="entry name" value="Ig_mannosidase"/>
    <property type="match status" value="1"/>
</dbReference>
<evidence type="ECO:0000259" key="19">
    <source>
        <dbReference type="Pfam" id="PF22666"/>
    </source>
</evidence>
<dbReference type="FunFam" id="2.60.120.260:FF:000060">
    <property type="entry name" value="Probable beta-mannosidase"/>
    <property type="match status" value="1"/>
</dbReference>
<dbReference type="FunFam" id="3.20.20.80:FF:000050">
    <property type="entry name" value="Beta-mannosidase B"/>
    <property type="match status" value="1"/>
</dbReference>
<protein>
    <recommendedName>
        <fullName evidence="14">Beta-mannosidase B</fullName>
        <ecNumber evidence="6">3.2.1.25</ecNumber>
    </recommendedName>
    <alternativeName>
        <fullName evidence="15">Mannanase B</fullName>
    </alternativeName>
</protein>
<dbReference type="Pfam" id="PF17786">
    <property type="entry name" value="Mannosidase_ig"/>
    <property type="match status" value="1"/>
</dbReference>
<dbReference type="Pfam" id="PF22666">
    <property type="entry name" value="Glyco_hydro_2_N2"/>
    <property type="match status" value="1"/>
</dbReference>
<dbReference type="GO" id="GO:0005576">
    <property type="term" value="C:extracellular region"/>
    <property type="evidence" value="ECO:0007669"/>
    <property type="project" value="UniProtKB-SubCell"/>
</dbReference>
<dbReference type="InterPro" id="IPR013783">
    <property type="entry name" value="Ig-like_fold"/>
</dbReference>
<organism evidence="20 21">
    <name type="scientific">Parabacteroides gordonii MS-1 = DSM 23371</name>
    <dbReference type="NCBI Taxonomy" id="1203610"/>
    <lineage>
        <taxon>Bacteria</taxon>
        <taxon>Pseudomonadati</taxon>
        <taxon>Bacteroidota</taxon>
        <taxon>Bacteroidia</taxon>
        <taxon>Bacteroidales</taxon>
        <taxon>Tannerellaceae</taxon>
        <taxon>Parabacteroides</taxon>
    </lineage>
</organism>
<comment type="pathway">
    <text evidence="4">Glycan metabolism; N-glycan degradation.</text>
</comment>
<dbReference type="InterPro" id="IPR041447">
    <property type="entry name" value="Mannosidase_ig"/>
</dbReference>
<comment type="subunit">
    <text evidence="5">Homodimer.</text>
</comment>
<evidence type="ECO:0000259" key="17">
    <source>
        <dbReference type="Pfam" id="PF17753"/>
    </source>
</evidence>
<dbReference type="RefSeq" id="WP_081693438.1">
    <property type="nucleotide sequence ID" value="NZ_KE386765.1"/>
</dbReference>
<evidence type="ECO:0000259" key="16">
    <source>
        <dbReference type="Pfam" id="PF00703"/>
    </source>
</evidence>
<dbReference type="Gene3D" id="2.60.40.10">
    <property type="entry name" value="Immunoglobulins"/>
    <property type="match status" value="3"/>
</dbReference>
<keyword evidence="11" id="KW-0458">Lysosome</keyword>
<evidence type="ECO:0000256" key="5">
    <source>
        <dbReference type="ARBA" id="ARBA00011738"/>
    </source>
</evidence>
<comment type="subcellular location">
    <subcellularLocation>
        <location evidence="2">Lysosome</location>
    </subcellularLocation>
    <subcellularLocation>
        <location evidence="3">Secreted</location>
    </subcellularLocation>
</comment>
<dbReference type="EMBL" id="AQHW01000013">
    <property type="protein sequence ID" value="KKB57313.1"/>
    <property type="molecule type" value="Genomic_DNA"/>
</dbReference>
<dbReference type="Proteomes" id="UP000033035">
    <property type="component" value="Unassembled WGS sequence"/>
</dbReference>
<evidence type="ECO:0000256" key="10">
    <source>
        <dbReference type="ARBA" id="ARBA00023180"/>
    </source>
</evidence>
<dbReference type="InterPro" id="IPR041625">
    <property type="entry name" value="Beta-mannosidase_Ig"/>
</dbReference>
<dbReference type="GO" id="GO:0006516">
    <property type="term" value="P:glycoprotein catabolic process"/>
    <property type="evidence" value="ECO:0007669"/>
    <property type="project" value="TreeGrafter"/>
</dbReference>
<keyword evidence="8" id="KW-0732">Signal</keyword>
<keyword evidence="7" id="KW-0964">Secreted</keyword>
<evidence type="ECO:0000313" key="21">
    <source>
        <dbReference type="Proteomes" id="UP000033035"/>
    </source>
</evidence>
<evidence type="ECO:0000256" key="7">
    <source>
        <dbReference type="ARBA" id="ARBA00022525"/>
    </source>
</evidence>
<evidence type="ECO:0000256" key="14">
    <source>
        <dbReference type="ARBA" id="ARBA00041069"/>
    </source>
</evidence>